<protein>
    <submittedName>
        <fullName evidence="5">Valine--pyruvate aminotransferase</fullName>
    </submittedName>
</protein>
<dbReference type="SUPFAM" id="SSF53383">
    <property type="entry name" value="PLP-dependent transferases"/>
    <property type="match status" value="1"/>
</dbReference>
<accession>A0A376FHU8</accession>
<dbReference type="GO" id="GO:1901605">
    <property type="term" value="P:alpha-amino acid metabolic process"/>
    <property type="evidence" value="ECO:0007669"/>
    <property type="project" value="TreeGrafter"/>
</dbReference>
<dbReference type="InterPro" id="IPR015424">
    <property type="entry name" value="PyrdxlP-dep_Trfase"/>
</dbReference>
<keyword evidence="5" id="KW-0670">Pyruvate</keyword>
<proteinExistence type="predicted"/>
<reference evidence="5 6" key="1">
    <citation type="submission" date="2018-06" db="EMBL/GenBank/DDBJ databases">
        <authorList>
            <consortium name="Pathogen Informatics"/>
            <person name="Doyle S."/>
        </authorList>
    </citation>
    <scope>NUCLEOTIDE SEQUENCE [LARGE SCALE GENOMIC DNA]</scope>
    <source>
        <strain evidence="5 6">NCTC12123</strain>
    </source>
</reference>
<keyword evidence="4" id="KW-0663">Pyridoxal phosphate</keyword>
<dbReference type="Proteomes" id="UP000255163">
    <property type="component" value="Unassembled WGS sequence"/>
</dbReference>
<keyword evidence="3 5" id="KW-0808">Transferase</keyword>
<dbReference type="GO" id="GO:0005829">
    <property type="term" value="C:cytosol"/>
    <property type="evidence" value="ECO:0007669"/>
    <property type="project" value="TreeGrafter"/>
</dbReference>
<dbReference type="PANTHER" id="PTHR42790:SF4">
    <property type="entry name" value="VALINE--PYRUVATE AMINOTRANSFERASE"/>
    <property type="match status" value="1"/>
</dbReference>
<sequence>MMLIKPFYYQRVQETIAILRRYLPEERCLIHKPEGAIFLWLWFKDLPITTELLYQRLKKRGVLMVPGDYFFPGLDKPWPHTHQCMRMNYVPDPEKIEAVLKFSPKKLKKPGAKTVSKFLRQIMQPFGA</sequence>
<dbReference type="AlphaFoldDB" id="A0A376FHU8"/>
<evidence type="ECO:0000256" key="4">
    <source>
        <dbReference type="ARBA" id="ARBA00022898"/>
    </source>
</evidence>
<evidence type="ECO:0000256" key="1">
    <source>
        <dbReference type="ARBA" id="ARBA00001933"/>
    </source>
</evidence>
<keyword evidence="2 5" id="KW-0032">Aminotransferase</keyword>
<evidence type="ECO:0000313" key="5">
    <source>
        <dbReference type="EMBL" id="STD24754.1"/>
    </source>
</evidence>
<dbReference type="InterPro" id="IPR015422">
    <property type="entry name" value="PyrdxlP-dep_Trfase_small"/>
</dbReference>
<name>A0A376FHU8_ENTAS</name>
<comment type="cofactor">
    <cofactor evidence="1">
        <name>pyridoxal 5'-phosphate</name>
        <dbReference type="ChEBI" id="CHEBI:597326"/>
    </cofactor>
</comment>
<organism evidence="5 6">
    <name type="scientific">Enterobacter asburiae</name>
    <dbReference type="NCBI Taxonomy" id="61645"/>
    <lineage>
        <taxon>Bacteria</taxon>
        <taxon>Pseudomonadati</taxon>
        <taxon>Pseudomonadota</taxon>
        <taxon>Gammaproteobacteria</taxon>
        <taxon>Enterobacterales</taxon>
        <taxon>Enterobacteriaceae</taxon>
        <taxon>Enterobacter</taxon>
        <taxon>Enterobacter cloacae complex</taxon>
    </lineage>
</organism>
<dbReference type="Gene3D" id="3.90.1150.10">
    <property type="entry name" value="Aspartate Aminotransferase, domain 1"/>
    <property type="match status" value="1"/>
</dbReference>
<dbReference type="InterPro" id="IPR050859">
    <property type="entry name" value="Class-I_PLP-dep_aminotransf"/>
</dbReference>
<evidence type="ECO:0000256" key="2">
    <source>
        <dbReference type="ARBA" id="ARBA00022576"/>
    </source>
</evidence>
<evidence type="ECO:0000256" key="3">
    <source>
        <dbReference type="ARBA" id="ARBA00022679"/>
    </source>
</evidence>
<evidence type="ECO:0000313" key="6">
    <source>
        <dbReference type="Proteomes" id="UP000255163"/>
    </source>
</evidence>
<dbReference type="EMBL" id="UFYI01000007">
    <property type="protein sequence ID" value="STD24754.1"/>
    <property type="molecule type" value="Genomic_DNA"/>
</dbReference>
<dbReference type="GO" id="GO:0009042">
    <property type="term" value="F:valine-pyruvate transaminase activity"/>
    <property type="evidence" value="ECO:0007669"/>
    <property type="project" value="TreeGrafter"/>
</dbReference>
<gene>
    <name evidence="5" type="primary">avtA_1</name>
    <name evidence="5" type="ORF">NCTC12123_04587</name>
</gene>
<dbReference type="PANTHER" id="PTHR42790">
    <property type="entry name" value="AMINOTRANSFERASE"/>
    <property type="match status" value="1"/>
</dbReference>